<evidence type="ECO:0000256" key="2">
    <source>
        <dbReference type="ARBA" id="ARBA00022679"/>
    </source>
</evidence>
<dbReference type="AlphaFoldDB" id="A0A6L5YUB5"/>
<dbReference type="EMBL" id="VUNI01000021">
    <property type="protein sequence ID" value="MST75566.1"/>
    <property type="molecule type" value="Genomic_DNA"/>
</dbReference>
<dbReference type="GO" id="GO:0016758">
    <property type="term" value="F:hexosyltransferase activity"/>
    <property type="evidence" value="ECO:0007669"/>
    <property type="project" value="TreeGrafter"/>
</dbReference>
<organism evidence="3 4">
    <name type="scientific">Roseburia porci</name>
    <dbReference type="NCBI Taxonomy" id="2605790"/>
    <lineage>
        <taxon>Bacteria</taxon>
        <taxon>Bacillati</taxon>
        <taxon>Bacillota</taxon>
        <taxon>Clostridia</taxon>
        <taxon>Lachnospirales</taxon>
        <taxon>Lachnospiraceae</taxon>
        <taxon>Roseburia</taxon>
    </lineage>
</organism>
<keyword evidence="1" id="KW-0328">Glycosyltransferase</keyword>
<dbReference type="Pfam" id="PF03808">
    <property type="entry name" value="Glyco_tran_WecG"/>
    <property type="match status" value="1"/>
</dbReference>
<protein>
    <submittedName>
        <fullName evidence="3">Teichoic acid biosynthesis protein</fullName>
    </submittedName>
</protein>
<evidence type="ECO:0000313" key="3">
    <source>
        <dbReference type="EMBL" id="MST75566.1"/>
    </source>
</evidence>
<evidence type="ECO:0000256" key="1">
    <source>
        <dbReference type="ARBA" id="ARBA00022676"/>
    </source>
</evidence>
<keyword evidence="2" id="KW-0808">Transferase</keyword>
<comment type="caution">
    <text evidence="3">The sequence shown here is derived from an EMBL/GenBank/DDBJ whole genome shotgun (WGS) entry which is preliminary data.</text>
</comment>
<evidence type="ECO:0000313" key="4">
    <source>
        <dbReference type="Proteomes" id="UP000474024"/>
    </source>
</evidence>
<name>A0A6L5YUB5_9FIRM</name>
<proteinExistence type="predicted"/>
<dbReference type="Proteomes" id="UP000474024">
    <property type="component" value="Unassembled WGS sequence"/>
</dbReference>
<sequence>MIKKIDIAGIQVDNYTVRESIMLVEKNMSRQIFTTLEEVNMQMLLLAETDERMRESLEKLDYSVIAETGILNAVGENSIQRKREIEDHDFYFELLKRLERNHKSIFLLGKSREELEQALQTIEEDFPKCRFVGAEAMDECVGATDAIVNEINAATPDVVISILPTPEQEYFLLDNRNKLSTTLWYGMGSEKIARKKHGFIHFIRNMISLRKLEHTITSYEEKETENE</sequence>
<dbReference type="RefSeq" id="WP_154430535.1">
    <property type="nucleotide sequence ID" value="NZ_VUNI01000021.1"/>
</dbReference>
<gene>
    <name evidence="3" type="ORF">FYJ75_11150</name>
</gene>
<dbReference type="PANTHER" id="PTHR34136:SF1">
    <property type="entry name" value="UDP-N-ACETYL-D-MANNOSAMINURONIC ACID TRANSFERASE"/>
    <property type="match status" value="1"/>
</dbReference>
<accession>A0A6L5YUB5</accession>
<dbReference type="PANTHER" id="PTHR34136">
    <property type="match status" value="1"/>
</dbReference>
<reference evidence="3 4" key="1">
    <citation type="submission" date="2019-08" db="EMBL/GenBank/DDBJ databases">
        <title>In-depth cultivation of the pig gut microbiome towards novel bacterial diversity and tailored functional studies.</title>
        <authorList>
            <person name="Wylensek D."/>
            <person name="Hitch T.C.A."/>
            <person name="Clavel T."/>
        </authorList>
    </citation>
    <scope>NUCLEOTIDE SEQUENCE [LARGE SCALE GENOMIC DNA]</scope>
    <source>
        <strain evidence="3 4">MUC/MUC-530-WT-4D</strain>
    </source>
</reference>
<keyword evidence="4" id="KW-1185">Reference proteome</keyword>
<dbReference type="InterPro" id="IPR004629">
    <property type="entry name" value="WecG_TagA_CpsF"/>
</dbReference>